<evidence type="ECO:0000313" key="2">
    <source>
        <dbReference type="EMBL" id="PLB39710.1"/>
    </source>
</evidence>
<feature type="region of interest" description="Disordered" evidence="1">
    <location>
        <begin position="33"/>
        <end position="53"/>
    </location>
</feature>
<keyword evidence="3" id="KW-1185">Reference proteome</keyword>
<feature type="compositionally biased region" description="Basic and acidic residues" evidence="1">
    <location>
        <begin position="42"/>
        <end position="53"/>
    </location>
</feature>
<sequence length="53" mass="5608">MPAPSGQSSTASSTTTARLRPCRLLLGPMHLGLNRMGLSRGHPRDQHQQDGAG</sequence>
<dbReference type="GeneID" id="36519120"/>
<protein>
    <submittedName>
        <fullName evidence="2">Uncharacterized protein</fullName>
    </submittedName>
</protein>
<evidence type="ECO:0000313" key="3">
    <source>
        <dbReference type="Proteomes" id="UP000234585"/>
    </source>
</evidence>
<evidence type="ECO:0000256" key="1">
    <source>
        <dbReference type="SAM" id="MobiDB-lite"/>
    </source>
</evidence>
<organism evidence="2 3">
    <name type="scientific">Aspergillus candidus</name>
    <dbReference type="NCBI Taxonomy" id="41067"/>
    <lineage>
        <taxon>Eukaryota</taxon>
        <taxon>Fungi</taxon>
        <taxon>Dikarya</taxon>
        <taxon>Ascomycota</taxon>
        <taxon>Pezizomycotina</taxon>
        <taxon>Eurotiomycetes</taxon>
        <taxon>Eurotiomycetidae</taxon>
        <taxon>Eurotiales</taxon>
        <taxon>Aspergillaceae</taxon>
        <taxon>Aspergillus</taxon>
        <taxon>Aspergillus subgen. Circumdati</taxon>
    </lineage>
</organism>
<proteinExistence type="predicted"/>
<feature type="region of interest" description="Disordered" evidence="1">
    <location>
        <begin position="1"/>
        <end position="21"/>
    </location>
</feature>
<dbReference type="Proteomes" id="UP000234585">
    <property type="component" value="Unassembled WGS sequence"/>
</dbReference>
<feature type="compositionally biased region" description="Low complexity" evidence="1">
    <location>
        <begin position="8"/>
        <end position="17"/>
    </location>
</feature>
<dbReference type="AlphaFoldDB" id="A0A2I2FGI0"/>
<dbReference type="RefSeq" id="XP_024673722.1">
    <property type="nucleotide sequence ID" value="XM_024811960.1"/>
</dbReference>
<name>A0A2I2FGI0_ASPCN</name>
<accession>A0A2I2FGI0</accession>
<gene>
    <name evidence="2" type="ORF">BDW47DRAFT_102954</name>
</gene>
<reference evidence="2 3" key="1">
    <citation type="submission" date="2017-12" db="EMBL/GenBank/DDBJ databases">
        <authorList>
            <consortium name="DOE Joint Genome Institute"/>
            <person name="Haridas S."/>
            <person name="Kjaerbolling I."/>
            <person name="Vesth T.C."/>
            <person name="Frisvad J.C."/>
            <person name="Nybo J.L."/>
            <person name="Theobald S."/>
            <person name="Kuo A."/>
            <person name="Bowyer P."/>
            <person name="Matsuda Y."/>
            <person name="Mondo S."/>
            <person name="Lyhne E.K."/>
            <person name="Kogle M.E."/>
            <person name="Clum A."/>
            <person name="Lipzen A."/>
            <person name="Salamov A."/>
            <person name="Ngan C.Y."/>
            <person name="Daum C."/>
            <person name="Chiniquy J."/>
            <person name="Barry K."/>
            <person name="LaButti K."/>
            <person name="Simmons B.A."/>
            <person name="Magnuson J.K."/>
            <person name="Mortensen U.H."/>
            <person name="Larsen T.O."/>
            <person name="Grigoriev I.V."/>
            <person name="Baker S.E."/>
            <person name="Andersen M.R."/>
            <person name="Nordberg H.P."/>
            <person name="Cantor M.N."/>
            <person name="Hua S.X."/>
        </authorList>
    </citation>
    <scope>NUCLEOTIDE SEQUENCE [LARGE SCALE GENOMIC DNA]</scope>
    <source>
        <strain evidence="2 3">CBS 102.13</strain>
    </source>
</reference>
<dbReference type="EMBL" id="KZ559128">
    <property type="protein sequence ID" value="PLB39710.1"/>
    <property type="molecule type" value="Genomic_DNA"/>
</dbReference>